<dbReference type="InterPro" id="IPR052598">
    <property type="entry name" value="IgSF_CEA-related"/>
</dbReference>
<organism evidence="7 8">
    <name type="scientific">Pleuronectes platessa</name>
    <name type="common">European plaice</name>
    <dbReference type="NCBI Taxonomy" id="8262"/>
    <lineage>
        <taxon>Eukaryota</taxon>
        <taxon>Metazoa</taxon>
        <taxon>Chordata</taxon>
        <taxon>Craniata</taxon>
        <taxon>Vertebrata</taxon>
        <taxon>Euteleostomi</taxon>
        <taxon>Actinopterygii</taxon>
        <taxon>Neopterygii</taxon>
        <taxon>Teleostei</taxon>
        <taxon>Neoteleostei</taxon>
        <taxon>Acanthomorphata</taxon>
        <taxon>Carangaria</taxon>
        <taxon>Pleuronectiformes</taxon>
        <taxon>Pleuronectoidei</taxon>
        <taxon>Pleuronectidae</taxon>
        <taxon>Pleuronectes</taxon>
    </lineage>
</organism>
<dbReference type="InterPro" id="IPR013783">
    <property type="entry name" value="Ig-like_fold"/>
</dbReference>
<feature type="domain" description="Ig-like" evidence="6">
    <location>
        <begin position="204"/>
        <end position="285"/>
    </location>
</feature>
<dbReference type="PROSITE" id="PS50835">
    <property type="entry name" value="IG_LIKE"/>
    <property type="match status" value="4"/>
</dbReference>
<evidence type="ECO:0000256" key="4">
    <source>
        <dbReference type="ARBA" id="ARBA00023319"/>
    </source>
</evidence>
<protein>
    <recommendedName>
        <fullName evidence="6">Ig-like domain-containing protein</fullName>
    </recommendedName>
</protein>
<dbReference type="CDD" id="cd00096">
    <property type="entry name" value="Ig"/>
    <property type="match status" value="1"/>
</dbReference>
<feature type="domain" description="Ig-like" evidence="6">
    <location>
        <begin position="390"/>
        <end position="464"/>
    </location>
</feature>
<accession>A0A9N7TZJ0</accession>
<feature type="signal peptide" evidence="5">
    <location>
        <begin position="1"/>
        <end position="21"/>
    </location>
</feature>
<keyword evidence="2" id="KW-1015">Disulfide bond</keyword>
<keyword evidence="8" id="KW-1185">Reference proteome</keyword>
<keyword evidence="3" id="KW-0325">Glycoprotein</keyword>
<keyword evidence="1 5" id="KW-0732">Signal</keyword>
<evidence type="ECO:0000259" key="6">
    <source>
        <dbReference type="PROSITE" id="PS50835"/>
    </source>
</evidence>
<proteinExistence type="predicted"/>
<dbReference type="PANTHER" id="PTHR44337">
    <property type="entry name" value="CARCINOEMBRYONIC ANTIGEN-RELATED CELL ADHESION MOLECULE 8"/>
    <property type="match status" value="1"/>
</dbReference>
<dbReference type="InterPro" id="IPR003598">
    <property type="entry name" value="Ig_sub2"/>
</dbReference>
<reference evidence="7" key="1">
    <citation type="submission" date="2020-03" db="EMBL/GenBank/DDBJ databases">
        <authorList>
            <person name="Weist P."/>
        </authorList>
    </citation>
    <scope>NUCLEOTIDE SEQUENCE</scope>
</reference>
<dbReference type="SMART" id="SM00408">
    <property type="entry name" value="IGc2"/>
    <property type="match status" value="3"/>
</dbReference>
<evidence type="ECO:0000256" key="1">
    <source>
        <dbReference type="ARBA" id="ARBA00022729"/>
    </source>
</evidence>
<gene>
    <name evidence="7" type="ORF">PLEPLA_LOCUS9383</name>
</gene>
<comment type="caution">
    <text evidence="7">The sequence shown here is derived from an EMBL/GenBank/DDBJ whole genome shotgun (WGS) entry which is preliminary data.</text>
</comment>
<feature type="domain" description="Ig-like" evidence="6">
    <location>
        <begin position="106"/>
        <end position="199"/>
    </location>
</feature>
<dbReference type="Pfam" id="PF07679">
    <property type="entry name" value="I-set"/>
    <property type="match status" value="2"/>
</dbReference>
<evidence type="ECO:0000256" key="3">
    <source>
        <dbReference type="ARBA" id="ARBA00023180"/>
    </source>
</evidence>
<evidence type="ECO:0000313" key="8">
    <source>
        <dbReference type="Proteomes" id="UP001153269"/>
    </source>
</evidence>
<feature type="chain" id="PRO_5040130851" description="Ig-like domain-containing protein" evidence="5">
    <location>
        <begin position="22"/>
        <end position="547"/>
    </location>
</feature>
<dbReference type="AlphaFoldDB" id="A0A9N7TZJ0"/>
<evidence type="ECO:0000256" key="2">
    <source>
        <dbReference type="ARBA" id="ARBA00023157"/>
    </source>
</evidence>
<dbReference type="EMBL" id="CADEAL010000526">
    <property type="protein sequence ID" value="CAB1421497.1"/>
    <property type="molecule type" value="Genomic_DNA"/>
</dbReference>
<name>A0A9N7TZJ0_PLEPL</name>
<dbReference type="PROSITE" id="PS51257">
    <property type="entry name" value="PROKAR_LIPOPROTEIN"/>
    <property type="match status" value="1"/>
</dbReference>
<keyword evidence="4" id="KW-0393">Immunoglobulin domain</keyword>
<dbReference type="SUPFAM" id="SSF48726">
    <property type="entry name" value="Immunoglobulin"/>
    <property type="match status" value="3"/>
</dbReference>
<dbReference type="InterPro" id="IPR007110">
    <property type="entry name" value="Ig-like_dom"/>
</dbReference>
<dbReference type="InterPro" id="IPR036179">
    <property type="entry name" value="Ig-like_dom_sf"/>
</dbReference>
<sequence length="547" mass="59700">MDPFSFKTFLLFVGLIGCGSAQDILPEGPLDAVLSRDIVLKTLLNKPDYSFIIWNYNDGSEQINVATISAIGLKTNPLYEGRVAINATNGFLTLKSLKIKLRVLKPVSDVIIKSNLPEAVEHNSTVVLTCSAQGSFLKFTWINGSAPIVDDGKRLLIKDEEMTSTLTIKPVLRSDLIGPIFCTAANNLENEKSPAFKLTVHYGPDNVIISPASTPQYIQAGSNFSLACSALSSPPATFSWFQNLKEMEVPGPVLSLGAIEKLGSVKKVQNYTCRAQNAKTLRNLPSPAVSFGVMDAISGTKITGPTVTLIAGNSTANLSCRATAGTVETTTWLKNNKPLLASSRLVFAADMSSMMINPLQGDDTGQYTCQLRNTVTTEQASFKLVVNFGPETALVKGEEAVEVNDPITLTCSASSYPTANFTWKFNGTATDIKTDKYTIDKAKYKNTGTYTCEAHNAVTGKTVTYSHKLSVKEEGAKFRSSLRIKDRCRLKILRQISDHLLPMIHLCSWEAYPHGTNRFPLKFLSNQFALPPLPLFVVDGKRENLTF</sequence>
<dbReference type="SMART" id="SM00409">
    <property type="entry name" value="IG"/>
    <property type="match status" value="4"/>
</dbReference>
<feature type="domain" description="Ig-like" evidence="6">
    <location>
        <begin position="287"/>
        <end position="383"/>
    </location>
</feature>
<dbReference type="Pfam" id="PF13927">
    <property type="entry name" value="Ig_3"/>
    <property type="match status" value="1"/>
</dbReference>
<dbReference type="InterPro" id="IPR013098">
    <property type="entry name" value="Ig_I-set"/>
</dbReference>
<dbReference type="PANTHER" id="PTHR44337:SF17">
    <property type="entry name" value="CARCINOEMBRYONIC ANTIGEN-RELATED CELL ADHESION MOLECULE 5 ISOFORM X1"/>
    <property type="match status" value="1"/>
</dbReference>
<dbReference type="Gene3D" id="2.60.40.10">
    <property type="entry name" value="Immunoglobulins"/>
    <property type="match status" value="4"/>
</dbReference>
<dbReference type="Proteomes" id="UP001153269">
    <property type="component" value="Unassembled WGS sequence"/>
</dbReference>
<evidence type="ECO:0000313" key="7">
    <source>
        <dbReference type="EMBL" id="CAB1421497.1"/>
    </source>
</evidence>
<evidence type="ECO:0000256" key="5">
    <source>
        <dbReference type="SAM" id="SignalP"/>
    </source>
</evidence>
<dbReference type="InterPro" id="IPR003599">
    <property type="entry name" value="Ig_sub"/>
</dbReference>